<reference evidence="1" key="1">
    <citation type="submission" date="2018-05" db="EMBL/GenBank/DDBJ databases">
        <authorList>
            <person name="Lanie J.A."/>
            <person name="Ng W.-L."/>
            <person name="Kazmierczak K.M."/>
            <person name="Andrzejewski T.M."/>
            <person name="Davidsen T.M."/>
            <person name="Wayne K.J."/>
            <person name="Tettelin H."/>
            <person name="Glass J.I."/>
            <person name="Rusch D."/>
            <person name="Podicherti R."/>
            <person name="Tsui H.-C.T."/>
            <person name="Winkler M.E."/>
        </authorList>
    </citation>
    <scope>NUCLEOTIDE SEQUENCE</scope>
</reference>
<organism evidence="1">
    <name type="scientific">marine metagenome</name>
    <dbReference type="NCBI Taxonomy" id="408172"/>
    <lineage>
        <taxon>unclassified sequences</taxon>
        <taxon>metagenomes</taxon>
        <taxon>ecological metagenomes</taxon>
    </lineage>
</organism>
<dbReference type="EMBL" id="UINC01001728">
    <property type="protein sequence ID" value="SUZ87534.1"/>
    <property type="molecule type" value="Genomic_DNA"/>
</dbReference>
<accession>A0A381R8K9</accession>
<dbReference type="AlphaFoldDB" id="A0A381R8K9"/>
<name>A0A381R8K9_9ZZZZ</name>
<proteinExistence type="predicted"/>
<protein>
    <submittedName>
        <fullName evidence="1">Uncharacterized protein</fullName>
    </submittedName>
</protein>
<gene>
    <name evidence="1" type="ORF">METZ01_LOCUS40388</name>
</gene>
<sequence length="140" mass="15677">MNPDIPEITLMRLFHRTNTEATTAILRDGFKDRSDPTGTNLGFYDQIPEIKAVWFADAPLDGDEDRLLLLEIPDEVAQKVDKTVRMGLWGRSSLVTRSNVSNGPPEVVEEGKPYQEYIVPAEIANQYGPPTDITDLADIF</sequence>
<evidence type="ECO:0000313" key="1">
    <source>
        <dbReference type="EMBL" id="SUZ87534.1"/>
    </source>
</evidence>